<evidence type="ECO:0000313" key="3">
    <source>
        <dbReference type="EMBL" id="KAG2323027.1"/>
    </source>
</evidence>
<keyword evidence="1" id="KW-0175">Coiled coil</keyword>
<name>A0A8X7W4Q8_BRACI</name>
<evidence type="ECO:0000256" key="2">
    <source>
        <dbReference type="SAM" id="MobiDB-lite"/>
    </source>
</evidence>
<feature type="compositionally biased region" description="Basic residues" evidence="2">
    <location>
        <begin position="87"/>
        <end position="98"/>
    </location>
</feature>
<evidence type="ECO:0000256" key="1">
    <source>
        <dbReference type="SAM" id="Coils"/>
    </source>
</evidence>
<organism evidence="3 4">
    <name type="scientific">Brassica carinata</name>
    <name type="common">Ethiopian mustard</name>
    <name type="synonym">Abyssinian cabbage</name>
    <dbReference type="NCBI Taxonomy" id="52824"/>
    <lineage>
        <taxon>Eukaryota</taxon>
        <taxon>Viridiplantae</taxon>
        <taxon>Streptophyta</taxon>
        <taxon>Embryophyta</taxon>
        <taxon>Tracheophyta</taxon>
        <taxon>Spermatophyta</taxon>
        <taxon>Magnoliopsida</taxon>
        <taxon>eudicotyledons</taxon>
        <taxon>Gunneridae</taxon>
        <taxon>Pentapetalae</taxon>
        <taxon>rosids</taxon>
        <taxon>malvids</taxon>
        <taxon>Brassicales</taxon>
        <taxon>Brassicaceae</taxon>
        <taxon>Brassiceae</taxon>
        <taxon>Brassica</taxon>
    </lineage>
</organism>
<proteinExistence type="predicted"/>
<accession>A0A8X7W4Q8</accession>
<dbReference type="Proteomes" id="UP000886595">
    <property type="component" value="Unassembled WGS sequence"/>
</dbReference>
<sequence length="235" mass="25389">MDLDWASDIPCEEPKGKRLKLPLMGTSSKVYPNYRKIMAANLGDAIFSPITDAGGTNSMVADVSIDPASASVTVDPDVEENIDVPPLKKKRKRTKSSKKVGADPTLDGDEKEVARLSARSAHEPRDDDEIEDDREDIHIENSTSLAGRTSLGGGAHESSETVRQIAGGTPTIGDLRTCIPALARADAEAAACKNILVMEYETALRKAALDLKKAEETIKIKEAELETIKKRSSME</sequence>
<dbReference type="AlphaFoldDB" id="A0A8X7W4Q8"/>
<gene>
    <name evidence="3" type="ORF">Bca52824_016240</name>
</gene>
<feature type="coiled-coil region" evidence="1">
    <location>
        <begin position="197"/>
        <end position="231"/>
    </location>
</feature>
<protein>
    <submittedName>
        <fullName evidence="3">Uncharacterized protein</fullName>
    </submittedName>
</protein>
<evidence type="ECO:0000313" key="4">
    <source>
        <dbReference type="Proteomes" id="UP000886595"/>
    </source>
</evidence>
<reference evidence="3 4" key="1">
    <citation type="submission" date="2020-02" db="EMBL/GenBank/DDBJ databases">
        <authorList>
            <person name="Ma Q."/>
            <person name="Huang Y."/>
            <person name="Song X."/>
            <person name="Pei D."/>
        </authorList>
    </citation>
    <scope>NUCLEOTIDE SEQUENCE [LARGE SCALE GENOMIC DNA]</scope>
    <source>
        <strain evidence="3">Sxm20200214</strain>
        <tissue evidence="3">Leaf</tissue>
    </source>
</reference>
<dbReference type="EMBL" id="JAAMPC010000003">
    <property type="protein sequence ID" value="KAG2323027.1"/>
    <property type="molecule type" value="Genomic_DNA"/>
</dbReference>
<keyword evidence="4" id="KW-1185">Reference proteome</keyword>
<comment type="caution">
    <text evidence="3">The sequence shown here is derived from an EMBL/GenBank/DDBJ whole genome shotgun (WGS) entry which is preliminary data.</text>
</comment>
<feature type="region of interest" description="Disordered" evidence="2">
    <location>
        <begin position="76"/>
        <end position="161"/>
    </location>
</feature>